<dbReference type="PANTHER" id="PTHR15837">
    <property type="entry name" value="RAN GUANINE NUCLEOTIDE RELEASE FACTOR"/>
    <property type="match status" value="1"/>
</dbReference>
<organism evidence="4 5">
    <name type="scientific">Sinanodonta woodiana</name>
    <name type="common">Chinese pond mussel</name>
    <name type="synonym">Anodonta woodiana</name>
    <dbReference type="NCBI Taxonomy" id="1069815"/>
    <lineage>
        <taxon>Eukaryota</taxon>
        <taxon>Metazoa</taxon>
        <taxon>Spiralia</taxon>
        <taxon>Lophotrochozoa</taxon>
        <taxon>Mollusca</taxon>
        <taxon>Bivalvia</taxon>
        <taxon>Autobranchia</taxon>
        <taxon>Heteroconchia</taxon>
        <taxon>Palaeoheterodonta</taxon>
        <taxon>Unionida</taxon>
        <taxon>Unionoidea</taxon>
        <taxon>Unionidae</taxon>
        <taxon>Unioninae</taxon>
        <taxon>Sinanodonta</taxon>
    </lineage>
</organism>
<dbReference type="SUPFAM" id="SSF55724">
    <property type="entry name" value="Mog1p/PsbP-like"/>
    <property type="match status" value="1"/>
</dbReference>
<dbReference type="GO" id="GO:0015031">
    <property type="term" value="P:protein transport"/>
    <property type="evidence" value="ECO:0007669"/>
    <property type="project" value="UniProtKB-KW"/>
</dbReference>
<comment type="caution">
    <text evidence="4">The sequence shown here is derived from an EMBL/GenBank/DDBJ whole genome shotgun (WGS) entry which is preliminary data.</text>
</comment>
<gene>
    <name evidence="4" type="ORF">ACJMK2_008024</name>
</gene>
<dbReference type="PANTHER" id="PTHR15837:SF0">
    <property type="entry name" value="RAN GUANINE NUCLEOTIDE RELEASE FACTOR"/>
    <property type="match status" value="1"/>
</dbReference>
<evidence type="ECO:0000256" key="3">
    <source>
        <dbReference type="ARBA" id="ARBA00022927"/>
    </source>
</evidence>
<evidence type="ECO:0008006" key="6">
    <source>
        <dbReference type="Google" id="ProtNLM"/>
    </source>
</evidence>
<evidence type="ECO:0000256" key="2">
    <source>
        <dbReference type="ARBA" id="ARBA00022448"/>
    </source>
</evidence>
<comment type="similarity">
    <text evidence="1">Belongs to the MOG1 family.</text>
</comment>
<name>A0ABD3VKA8_SINWO</name>
<protein>
    <recommendedName>
        <fullName evidence="6">Ran guanine nucleotide release factor</fullName>
    </recommendedName>
</protein>
<dbReference type="InterPro" id="IPR007681">
    <property type="entry name" value="Mog1"/>
</dbReference>
<dbReference type="InterPro" id="IPR016123">
    <property type="entry name" value="Mog1/PsbP_a/b/a-sand"/>
</dbReference>
<proteinExistence type="inferred from homology"/>
<keyword evidence="3" id="KW-0653">Protein transport</keyword>
<dbReference type="Proteomes" id="UP001634394">
    <property type="component" value="Unassembled WGS sequence"/>
</dbReference>
<keyword evidence="5" id="KW-1185">Reference proteome</keyword>
<dbReference type="Gene3D" id="3.40.1000.10">
    <property type="entry name" value="Mog1/PsbP, alpha/beta/alpha sandwich"/>
    <property type="match status" value="1"/>
</dbReference>
<evidence type="ECO:0000313" key="4">
    <source>
        <dbReference type="EMBL" id="KAL3862022.1"/>
    </source>
</evidence>
<keyword evidence="2" id="KW-0813">Transport</keyword>
<reference evidence="4 5" key="1">
    <citation type="submission" date="2024-11" db="EMBL/GenBank/DDBJ databases">
        <title>Chromosome-level genome assembly of the freshwater bivalve Anodonta woodiana.</title>
        <authorList>
            <person name="Chen X."/>
        </authorList>
    </citation>
    <scope>NUCLEOTIDE SEQUENCE [LARGE SCALE GENOMIC DNA]</scope>
    <source>
        <strain evidence="4">MN2024</strain>
        <tissue evidence="4">Gills</tissue>
    </source>
</reference>
<evidence type="ECO:0000313" key="5">
    <source>
        <dbReference type="Proteomes" id="UP001634394"/>
    </source>
</evidence>
<dbReference type="EMBL" id="JBJQND010000011">
    <property type="protein sequence ID" value="KAL3862022.1"/>
    <property type="molecule type" value="Genomic_DNA"/>
</dbReference>
<dbReference type="Pfam" id="PF04603">
    <property type="entry name" value="Mog1"/>
    <property type="match status" value="1"/>
</dbReference>
<accession>A0ABD3VKA8</accession>
<sequence>MDMAETPLYGSALAAVLPPGAKDVSLLRQIPDNQEVYCHPFTDQSIIIDLLQYVEESDDRAISVHFEELSESNGVAPGEARILQVDRIPVDSLSMECQSAWYILGEQNIAKFNETAKNTVQIHMGLFRLPDVTTDILVTLNDPINIDPNSSSHQAVPVSADRWTAEDFKQTLCSLKVVDSGIFG</sequence>
<evidence type="ECO:0000256" key="1">
    <source>
        <dbReference type="ARBA" id="ARBA00010307"/>
    </source>
</evidence>
<dbReference type="AlphaFoldDB" id="A0ABD3VKA8"/>